<protein>
    <submittedName>
        <fullName evidence="1">Uncharacterized protein</fullName>
    </submittedName>
</protein>
<gene>
    <name evidence="1" type="ORF">L6164_003149</name>
</gene>
<accession>A0ACB9Q2S4</accession>
<evidence type="ECO:0000313" key="1">
    <source>
        <dbReference type="EMBL" id="KAI4354272.1"/>
    </source>
</evidence>
<keyword evidence="2" id="KW-1185">Reference proteome</keyword>
<name>A0ACB9Q2S4_BAUVA</name>
<evidence type="ECO:0000313" key="2">
    <source>
        <dbReference type="Proteomes" id="UP000828941"/>
    </source>
</evidence>
<dbReference type="EMBL" id="CM039427">
    <property type="protein sequence ID" value="KAI4354272.1"/>
    <property type="molecule type" value="Genomic_DNA"/>
</dbReference>
<organism evidence="1 2">
    <name type="scientific">Bauhinia variegata</name>
    <name type="common">Purple orchid tree</name>
    <name type="synonym">Phanera variegata</name>
    <dbReference type="NCBI Taxonomy" id="167791"/>
    <lineage>
        <taxon>Eukaryota</taxon>
        <taxon>Viridiplantae</taxon>
        <taxon>Streptophyta</taxon>
        <taxon>Embryophyta</taxon>
        <taxon>Tracheophyta</taxon>
        <taxon>Spermatophyta</taxon>
        <taxon>Magnoliopsida</taxon>
        <taxon>eudicotyledons</taxon>
        <taxon>Gunneridae</taxon>
        <taxon>Pentapetalae</taxon>
        <taxon>rosids</taxon>
        <taxon>fabids</taxon>
        <taxon>Fabales</taxon>
        <taxon>Fabaceae</taxon>
        <taxon>Cercidoideae</taxon>
        <taxon>Cercideae</taxon>
        <taxon>Bauhiniinae</taxon>
        <taxon>Bauhinia</taxon>
    </lineage>
</organism>
<reference evidence="1 2" key="1">
    <citation type="journal article" date="2022" name="DNA Res.">
        <title>Chromosomal-level genome assembly of the orchid tree Bauhinia variegata (Leguminosae; Cercidoideae) supports the allotetraploid origin hypothesis of Bauhinia.</title>
        <authorList>
            <person name="Zhong Y."/>
            <person name="Chen Y."/>
            <person name="Zheng D."/>
            <person name="Pang J."/>
            <person name="Liu Y."/>
            <person name="Luo S."/>
            <person name="Meng S."/>
            <person name="Qian L."/>
            <person name="Wei D."/>
            <person name="Dai S."/>
            <person name="Zhou R."/>
        </authorList>
    </citation>
    <scope>NUCLEOTIDE SEQUENCE [LARGE SCALE GENOMIC DNA]</scope>
    <source>
        <strain evidence="1">BV-YZ2020</strain>
    </source>
</reference>
<dbReference type="Proteomes" id="UP000828941">
    <property type="component" value="Chromosome 2"/>
</dbReference>
<comment type="caution">
    <text evidence="1">The sequence shown here is derived from an EMBL/GenBank/DDBJ whole genome shotgun (WGS) entry which is preliminary data.</text>
</comment>
<sequence length="166" mass="18843">MNCAFNFPYLEGLVIWQCPNLKKFFNGVSSTPNLERIVGGVGDLFEFDLNSTGEKTYNYEIISEDDFLDVDSESDDDHLNELDQFEVEEEDKVEEHEGHEEEKEENINGCVTEQSAISYPESRDIDLQACTNEDITLRTPLLAISQEYQTSGKGGSQKKVEDMNVI</sequence>
<proteinExistence type="predicted"/>